<feature type="domain" description="PAS" evidence="19">
    <location>
        <begin position="242"/>
        <end position="312"/>
    </location>
</feature>
<dbReference type="Gene3D" id="3.30.565.10">
    <property type="entry name" value="Histidine kinase-like ATPase, C-terminal domain"/>
    <property type="match status" value="1"/>
</dbReference>
<evidence type="ECO:0000313" key="22">
    <source>
        <dbReference type="Proteomes" id="UP000233293"/>
    </source>
</evidence>
<dbReference type="Gene3D" id="3.30.450.20">
    <property type="entry name" value="PAS domain"/>
    <property type="match status" value="1"/>
</dbReference>
<dbReference type="InterPro" id="IPR036890">
    <property type="entry name" value="HATPase_C_sf"/>
</dbReference>
<evidence type="ECO:0000256" key="8">
    <source>
        <dbReference type="ARBA" id="ARBA00022777"/>
    </source>
</evidence>
<feature type="transmembrane region" description="Helical" evidence="16">
    <location>
        <begin position="196"/>
        <end position="214"/>
    </location>
</feature>
<dbReference type="PROSITE" id="PS50109">
    <property type="entry name" value="HIS_KIN"/>
    <property type="match status" value="1"/>
</dbReference>
<evidence type="ECO:0000256" key="2">
    <source>
        <dbReference type="ARBA" id="ARBA00004141"/>
    </source>
</evidence>
<feature type="modified residue" description="4-aspartylphosphate" evidence="15">
    <location>
        <position position="666"/>
    </location>
</feature>
<name>A0A2N3PWT5_9PROT</name>
<evidence type="ECO:0000256" key="11">
    <source>
        <dbReference type="ARBA" id="ARBA00023012"/>
    </source>
</evidence>
<dbReference type="SMART" id="SM00448">
    <property type="entry name" value="REC"/>
    <property type="match status" value="1"/>
</dbReference>
<dbReference type="GO" id="GO:0006355">
    <property type="term" value="P:regulation of DNA-templated transcription"/>
    <property type="evidence" value="ECO:0007669"/>
    <property type="project" value="InterPro"/>
</dbReference>
<reference evidence="22" key="1">
    <citation type="submission" date="2017-12" db="EMBL/GenBank/DDBJ databases">
        <title>Draft genome sequence of Telmatospirillum siberiense 26-4b1T, an acidotolerant peatland alphaproteobacterium potentially involved in sulfur cycling.</title>
        <authorList>
            <person name="Hausmann B."/>
            <person name="Pjevac P."/>
            <person name="Schreck K."/>
            <person name="Herbold C.W."/>
            <person name="Daims H."/>
            <person name="Wagner M."/>
            <person name="Pester M."/>
            <person name="Loy A."/>
        </authorList>
    </citation>
    <scope>NUCLEOTIDE SEQUENCE [LARGE SCALE GENOMIC DNA]</scope>
    <source>
        <strain evidence="22">26-4b1</strain>
    </source>
</reference>
<dbReference type="NCBIfam" id="TIGR00229">
    <property type="entry name" value="sensory_box"/>
    <property type="match status" value="1"/>
</dbReference>
<dbReference type="InterPro" id="IPR000700">
    <property type="entry name" value="PAS-assoc_C"/>
</dbReference>
<dbReference type="InterPro" id="IPR005467">
    <property type="entry name" value="His_kinase_dom"/>
</dbReference>
<dbReference type="SMART" id="SM00091">
    <property type="entry name" value="PAS"/>
    <property type="match status" value="1"/>
</dbReference>
<evidence type="ECO:0000256" key="3">
    <source>
        <dbReference type="ARBA" id="ARBA00012438"/>
    </source>
</evidence>
<dbReference type="PANTHER" id="PTHR43065:SF49">
    <property type="entry name" value="HISTIDINE KINASE"/>
    <property type="match status" value="1"/>
</dbReference>
<dbReference type="GO" id="GO:0016020">
    <property type="term" value="C:membrane"/>
    <property type="evidence" value="ECO:0007669"/>
    <property type="project" value="UniProtKB-SubCell"/>
</dbReference>
<protein>
    <recommendedName>
        <fullName evidence="14">Sensor protein FixL</fullName>
        <ecNumber evidence="3">2.7.13.3</ecNumber>
    </recommendedName>
</protein>
<dbReference type="InterPro" id="IPR000014">
    <property type="entry name" value="PAS"/>
</dbReference>
<dbReference type="InterPro" id="IPR011006">
    <property type="entry name" value="CheY-like_superfamily"/>
</dbReference>
<dbReference type="AlphaFoldDB" id="A0A2N3PWT5"/>
<dbReference type="EC" id="2.7.13.3" evidence="3"/>
<dbReference type="InterPro" id="IPR036097">
    <property type="entry name" value="HisK_dim/P_sf"/>
</dbReference>
<keyword evidence="22" id="KW-1185">Reference proteome</keyword>
<dbReference type="PANTHER" id="PTHR43065">
    <property type="entry name" value="SENSOR HISTIDINE KINASE"/>
    <property type="match status" value="1"/>
</dbReference>
<dbReference type="FunFam" id="3.30.450.20:FF:000060">
    <property type="entry name" value="Sensor protein FixL"/>
    <property type="match status" value="1"/>
</dbReference>
<dbReference type="SUPFAM" id="SSF55874">
    <property type="entry name" value="ATPase domain of HSP90 chaperone/DNA topoisomerase II/histidine kinase"/>
    <property type="match status" value="1"/>
</dbReference>
<dbReference type="SMART" id="SM00387">
    <property type="entry name" value="HATPase_c"/>
    <property type="match status" value="1"/>
</dbReference>
<dbReference type="PROSITE" id="PS50112">
    <property type="entry name" value="PAS"/>
    <property type="match status" value="1"/>
</dbReference>
<dbReference type="InterPro" id="IPR029095">
    <property type="entry name" value="NarX-like_N"/>
</dbReference>
<feature type="domain" description="Response regulatory" evidence="18">
    <location>
        <begin position="616"/>
        <end position="732"/>
    </location>
</feature>
<feature type="domain" description="Histidine kinase" evidence="17">
    <location>
        <begin position="383"/>
        <end position="598"/>
    </location>
</feature>
<dbReference type="SUPFAM" id="SSF47384">
    <property type="entry name" value="Homodimeric domain of signal transducing histidine kinase"/>
    <property type="match status" value="1"/>
</dbReference>
<keyword evidence="8 21" id="KW-0418">Kinase</keyword>
<dbReference type="Gene3D" id="3.40.50.2300">
    <property type="match status" value="1"/>
</dbReference>
<dbReference type="GO" id="GO:0000155">
    <property type="term" value="F:phosphorelay sensor kinase activity"/>
    <property type="evidence" value="ECO:0007669"/>
    <property type="project" value="InterPro"/>
</dbReference>
<dbReference type="Pfam" id="PF00072">
    <property type="entry name" value="Response_reg"/>
    <property type="match status" value="1"/>
</dbReference>
<evidence type="ECO:0000259" key="17">
    <source>
        <dbReference type="PROSITE" id="PS50109"/>
    </source>
</evidence>
<comment type="function">
    <text evidence="13">Putative oxygen sensor; modulates the activity of FixJ, a transcriptional activator of nitrogen fixation fixK gene. FixL probably acts as a kinase that phosphorylates FixJ.</text>
</comment>
<dbReference type="PROSITE" id="PS50113">
    <property type="entry name" value="PAC"/>
    <property type="match status" value="1"/>
</dbReference>
<organism evidence="21 22">
    <name type="scientific">Telmatospirillum siberiense</name>
    <dbReference type="NCBI Taxonomy" id="382514"/>
    <lineage>
        <taxon>Bacteria</taxon>
        <taxon>Pseudomonadati</taxon>
        <taxon>Pseudomonadota</taxon>
        <taxon>Alphaproteobacteria</taxon>
        <taxon>Rhodospirillales</taxon>
        <taxon>Rhodospirillaceae</taxon>
        <taxon>Telmatospirillum</taxon>
    </lineage>
</organism>
<keyword evidence="7" id="KW-0547">Nucleotide-binding</keyword>
<feature type="transmembrane region" description="Helical" evidence="16">
    <location>
        <begin position="20"/>
        <end position="39"/>
    </location>
</feature>
<dbReference type="CDD" id="cd00082">
    <property type="entry name" value="HisKA"/>
    <property type="match status" value="1"/>
</dbReference>
<evidence type="ECO:0000256" key="6">
    <source>
        <dbReference type="ARBA" id="ARBA00022692"/>
    </source>
</evidence>
<evidence type="ECO:0000313" key="21">
    <source>
        <dbReference type="EMBL" id="PKU24860.1"/>
    </source>
</evidence>
<dbReference type="SUPFAM" id="SSF55785">
    <property type="entry name" value="PYP-like sensor domain (PAS domain)"/>
    <property type="match status" value="1"/>
</dbReference>
<evidence type="ECO:0000256" key="14">
    <source>
        <dbReference type="ARBA" id="ARBA00070616"/>
    </source>
</evidence>
<evidence type="ECO:0000256" key="15">
    <source>
        <dbReference type="PROSITE-ProRule" id="PRU00169"/>
    </source>
</evidence>
<dbReference type="Proteomes" id="UP000233293">
    <property type="component" value="Unassembled WGS sequence"/>
</dbReference>
<keyword evidence="5" id="KW-0808">Transferase</keyword>
<keyword evidence="11" id="KW-0902">Two-component regulatory system</keyword>
<dbReference type="Pfam" id="PF00512">
    <property type="entry name" value="HisKA"/>
    <property type="match status" value="1"/>
</dbReference>
<keyword evidence="6 16" id="KW-0812">Transmembrane</keyword>
<dbReference type="InterPro" id="IPR013767">
    <property type="entry name" value="PAS_fold"/>
</dbReference>
<evidence type="ECO:0000256" key="5">
    <source>
        <dbReference type="ARBA" id="ARBA00022679"/>
    </source>
</evidence>
<evidence type="ECO:0000259" key="19">
    <source>
        <dbReference type="PROSITE" id="PS50112"/>
    </source>
</evidence>
<comment type="catalytic activity">
    <reaction evidence="1">
        <text>ATP + protein L-histidine = ADP + protein N-phospho-L-histidine.</text>
        <dbReference type="EC" id="2.7.13.3"/>
    </reaction>
</comment>
<dbReference type="Gene3D" id="1.10.287.130">
    <property type="match status" value="1"/>
</dbReference>
<dbReference type="Pfam" id="PF02518">
    <property type="entry name" value="HATPase_c"/>
    <property type="match status" value="1"/>
</dbReference>
<keyword evidence="4 15" id="KW-0597">Phosphoprotein</keyword>
<evidence type="ECO:0000256" key="12">
    <source>
        <dbReference type="ARBA" id="ARBA00023136"/>
    </source>
</evidence>
<dbReference type="CDD" id="cd00130">
    <property type="entry name" value="PAS"/>
    <property type="match status" value="1"/>
</dbReference>
<dbReference type="PRINTS" id="PR00344">
    <property type="entry name" value="BCTRLSENSOR"/>
</dbReference>
<keyword evidence="12 16" id="KW-0472">Membrane</keyword>
<evidence type="ECO:0000256" key="1">
    <source>
        <dbReference type="ARBA" id="ARBA00000085"/>
    </source>
</evidence>
<accession>A0A2N3PWT5</accession>
<comment type="caution">
    <text evidence="21">The sequence shown here is derived from an EMBL/GenBank/DDBJ whole genome shotgun (WGS) entry which is preliminary data.</text>
</comment>
<sequence>MPDPVAMTDAPSLLRSLTLRYALALTLVGSLATTAFLFLHKVILRHENEAAVVNLSGRQRMLSQRITLAASQAAEAGDETARGYWLGELVAALDQMERSHRALTEGDASLNISPDLAAAIGEMYAEKPAEVSRQVTEFLADGRTLATLEGHFDKQNQAYRRIQTRSAAVLAGLDEVVGRYQAEIEHRVRALERMELAVWLVTLLVLVLEAIFIFRPMIRRVKVSLDEETARRTAAEQQAIGDQRKTQSLIDTIADAIVTIDESGVIQTFSPSAERMFGWPRAEALGREISILMPEPYRQRQHGILRRYLDGGAPRVIGGEGLEVEGQRRDGSIFPVELALGEWQIEGRRFFTAVIRDITRRKALEESVRRAQKMEVVGQLSGGIAHDFNNLLGIIAGNLELLEDHLKDEPRLSKRVEVALHAAARGADLTRKLLSFSGERASQPQRIDLNAQILSCGDLLDRVQTERMTVRWSLAEDLMPVLIDPGEFEDALLNMALNARDAMPDGGTLAIETANLPPEDMTEAPCVMISVTDTGVGIPFDLQKKIFEPFFTSKPPGKGTGLGLVTVYAFVKRSGGKISIYSQPGQGTTFRILLPAAVSAPAMTGESPAPAGGSEVLLVVDDEADLLTLLCTQLEGLGYRCLSARDAVSALGLLEREPAIALLLSDIIMPGEMDGVELARRALVLRPDLKILLSSGFAGRTVAEIEAQVPGASLIAKPYRRRELAVRVRTLLDG</sequence>
<dbReference type="GO" id="GO:0005524">
    <property type="term" value="F:ATP binding"/>
    <property type="evidence" value="ECO:0007669"/>
    <property type="project" value="UniProtKB-KW"/>
</dbReference>
<dbReference type="Pfam" id="PF00989">
    <property type="entry name" value="PAS"/>
    <property type="match status" value="1"/>
</dbReference>
<keyword evidence="9" id="KW-0067">ATP-binding</keyword>
<evidence type="ECO:0000256" key="4">
    <source>
        <dbReference type="ARBA" id="ARBA00022553"/>
    </source>
</evidence>
<evidence type="ECO:0000256" key="10">
    <source>
        <dbReference type="ARBA" id="ARBA00022989"/>
    </source>
</evidence>
<dbReference type="EMBL" id="PIUM01000008">
    <property type="protein sequence ID" value="PKU24860.1"/>
    <property type="molecule type" value="Genomic_DNA"/>
</dbReference>
<dbReference type="SUPFAM" id="SSF52172">
    <property type="entry name" value="CheY-like"/>
    <property type="match status" value="1"/>
</dbReference>
<dbReference type="InterPro" id="IPR003594">
    <property type="entry name" value="HATPase_dom"/>
</dbReference>
<evidence type="ECO:0000256" key="16">
    <source>
        <dbReference type="SAM" id="Phobius"/>
    </source>
</evidence>
<dbReference type="InterPro" id="IPR003661">
    <property type="entry name" value="HisK_dim/P_dom"/>
</dbReference>
<dbReference type="RefSeq" id="WP_101250403.1">
    <property type="nucleotide sequence ID" value="NZ_PIUM01000008.1"/>
</dbReference>
<dbReference type="InterPro" id="IPR035965">
    <property type="entry name" value="PAS-like_dom_sf"/>
</dbReference>
<gene>
    <name evidence="21" type="ORF">CWS72_09800</name>
</gene>
<dbReference type="InterPro" id="IPR001789">
    <property type="entry name" value="Sig_transdc_resp-reg_receiver"/>
</dbReference>
<dbReference type="PROSITE" id="PS50110">
    <property type="entry name" value="RESPONSE_REGULATORY"/>
    <property type="match status" value="1"/>
</dbReference>
<dbReference type="SMART" id="SM00388">
    <property type="entry name" value="HisKA"/>
    <property type="match status" value="1"/>
</dbReference>
<evidence type="ECO:0000256" key="13">
    <source>
        <dbReference type="ARBA" id="ARBA00059827"/>
    </source>
</evidence>
<evidence type="ECO:0000259" key="20">
    <source>
        <dbReference type="PROSITE" id="PS50113"/>
    </source>
</evidence>
<dbReference type="Pfam" id="PF13675">
    <property type="entry name" value="PilJ"/>
    <property type="match status" value="1"/>
</dbReference>
<evidence type="ECO:0000259" key="18">
    <source>
        <dbReference type="PROSITE" id="PS50110"/>
    </source>
</evidence>
<evidence type="ECO:0000256" key="9">
    <source>
        <dbReference type="ARBA" id="ARBA00022840"/>
    </source>
</evidence>
<dbReference type="InterPro" id="IPR004358">
    <property type="entry name" value="Sig_transdc_His_kin-like_C"/>
</dbReference>
<keyword evidence="10 16" id="KW-1133">Transmembrane helix</keyword>
<comment type="subcellular location">
    <subcellularLocation>
        <location evidence="2">Membrane</location>
        <topology evidence="2">Multi-pass membrane protein</topology>
    </subcellularLocation>
</comment>
<proteinExistence type="predicted"/>
<dbReference type="OrthoDB" id="9796100at2"/>
<evidence type="ECO:0000256" key="7">
    <source>
        <dbReference type="ARBA" id="ARBA00022741"/>
    </source>
</evidence>
<feature type="domain" description="PAC" evidence="20">
    <location>
        <begin position="320"/>
        <end position="370"/>
    </location>
</feature>